<evidence type="ECO:0000313" key="2">
    <source>
        <dbReference type="Proteomes" id="UP000028640"/>
    </source>
</evidence>
<protein>
    <submittedName>
        <fullName evidence="1">Putative tautomerase</fullName>
        <ecNumber evidence="1">5.3.2.-</ecNumber>
    </submittedName>
</protein>
<keyword evidence="2" id="KW-1185">Reference proteome</keyword>
<organism evidence="1 2">
    <name type="scientific">Ewingella americana (strain ATCC 33852 / DSM 4580 / CCUG 14506 / JCM 5911 / LMG 7869 / NCTC 12157 / CDC 1468-78)</name>
    <dbReference type="NCBI Taxonomy" id="910964"/>
    <lineage>
        <taxon>Bacteria</taxon>
        <taxon>Pseudomonadati</taxon>
        <taxon>Pseudomonadota</taxon>
        <taxon>Gammaproteobacteria</taxon>
        <taxon>Enterobacterales</taxon>
        <taxon>Yersiniaceae</taxon>
        <taxon>Ewingella</taxon>
    </lineage>
</organism>
<dbReference type="STRING" id="910964.GEAM_1341"/>
<gene>
    <name evidence="1" type="ORF">GEAM_1341</name>
</gene>
<evidence type="ECO:0000313" key="1">
    <source>
        <dbReference type="EMBL" id="KFC83271.1"/>
    </source>
</evidence>
<comment type="caution">
    <text evidence="1">The sequence shown here is derived from an EMBL/GenBank/DDBJ whole genome shotgun (WGS) entry which is preliminary data.</text>
</comment>
<proteinExistence type="predicted"/>
<keyword evidence="1" id="KW-0413">Isomerase</keyword>
<dbReference type="GeneID" id="78379684"/>
<dbReference type="EMBL" id="JMPJ01000038">
    <property type="protein sequence ID" value="KFC83271.1"/>
    <property type="molecule type" value="Genomic_DNA"/>
</dbReference>
<dbReference type="GO" id="GO:0016853">
    <property type="term" value="F:isomerase activity"/>
    <property type="evidence" value="ECO:0007669"/>
    <property type="project" value="UniProtKB-KW"/>
</dbReference>
<dbReference type="Proteomes" id="UP000028640">
    <property type="component" value="Unassembled WGS sequence"/>
</dbReference>
<dbReference type="AlphaFoldDB" id="A0A085GHS6"/>
<dbReference type="InterPro" id="IPR014347">
    <property type="entry name" value="Tautomerase/MIF_sf"/>
</dbReference>
<dbReference type="EC" id="5.3.2.-" evidence="1"/>
<dbReference type="RefSeq" id="WP_034789765.1">
    <property type="nucleotide sequence ID" value="NZ_JMPJ01000038.1"/>
</dbReference>
<dbReference type="PANTHER" id="PTHR38460">
    <property type="entry name" value="TAUTOMERASE YOLI-RELATED"/>
    <property type="match status" value="1"/>
</dbReference>
<dbReference type="PANTHER" id="PTHR38460:SF1">
    <property type="entry name" value="TAUTOMERASE YOLI-RELATED"/>
    <property type="match status" value="1"/>
</dbReference>
<dbReference type="Gene3D" id="3.30.429.10">
    <property type="entry name" value="Macrophage Migration Inhibitory Factor"/>
    <property type="match status" value="1"/>
</dbReference>
<dbReference type="SUPFAM" id="SSF55331">
    <property type="entry name" value="Tautomerase/MIF"/>
    <property type="match status" value="1"/>
</dbReference>
<accession>A0A085GHS6</accession>
<dbReference type="OrthoDB" id="9804765at2"/>
<dbReference type="InterPro" id="IPR037479">
    <property type="entry name" value="Tauto_MSAD"/>
</dbReference>
<dbReference type="Pfam" id="PF14552">
    <property type="entry name" value="Tautomerase_2"/>
    <property type="match status" value="1"/>
</dbReference>
<sequence length="127" mass="14115">MPISRITFHQASYDAEQITQVSAILHQTLVDAFAVPANDRFQVLEPKAPGELVYDPHYLARGRTERFLLFSLLGGKPRSATQKAEFYQLLTDRLVAALAISPSDVMVTVQFNSLDDWCFAEGKIASA</sequence>
<name>A0A085GHS6_EWIA3</name>
<reference evidence="1 2" key="1">
    <citation type="submission" date="2014-05" db="EMBL/GenBank/DDBJ databases">
        <title>ATOL: Assembling a taxonomically balanced genome-scale reconstruction of the evolutionary history of the Enterobacteriaceae.</title>
        <authorList>
            <person name="Plunkett G.III."/>
            <person name="Neeno-Eckwall E.C."/>
            <person name="Glasner J.D."/>
            <person name="Perna N.T."/>
        </authorList>
    </citation>
    <scope>NUCLEOTIDE SEQUENCE [LARGE SCALE GENOMIC DNA]</scope>
    <source>
        <strain evidence="1 2">ATCC 33852</strain>
    </source>
</reference>
<dbReference type="eggNOG" id="COG1942">
    <property type="taxonomic scope" value="Bacteria"/>
</dbReference>